<accession>A0AAV4PNP8</accession>
<comment type="caution">
    <text evidence="1">The sequence shown here is derived from an EMBL/GenBank/DDBJ whole genome shotgun (WGS) entry which is preliminary data.</text>
</comment>
<sequence length="102" mass="11537">MTFDSDTLRNAPTKCFHNFSELRNSEEEAIQLLENLPIRKRGSEAGKYLLSFHPRLMANQYPPLLVGPSTRVPLDLMPAKQSLFLRNPAHVTSFSISLITLP</sequence>
<gene>
    <name evidence="1" type="ORF">CEXT_536311</name>
</gene>
<evidence type="ECO:0000313" key="2">
    <source>
        <dbReference type="Proteomes" id="UP001054945"/>
    </source>
</evidence>
<dbReference type="AlphaFoldDB" id="A0AAV4PNP8"/>
<evidence type="ECO:0000313" key="1">
    <source>
        <dbReference type="EMBL" id="GIX97943.1"/>
    </source>
</evidence>
<reference evidence="1 2" key="1">
    <citation type="submission" date="2021-06" db="EMBL/GenBank/DDBJ databases">
        <title>Caerostris extrusa draft genome.</title>
        <authorList>
            <person name="Kono N."/>
            <person name="Arakawa K."/>
        </authorList>
    </citation>
    <scope>NUCLEOTIDE SEQUENCE [LARGE SCALE GENOMIC DNA]</scope>
</reference>
<keyword evidence="2" id="KW-1185">Reference proteome</keyword>
<protein>
    <submittedName>
        <fullName evidence="1">Uncharacterized protein</fullName>
    </submittedName>
</protein>
<organism evidence="1 2">
    <name type="scientific">Caerostris extrusa</name>
    <name type="common">Bark spider</name>
    <name type="synonym">Caerostris bankana</name>
    <dbReference type="NCBI Taxonomy" id="172846"/>
    <lineage>
        <taxon>Eukaryota</taxon>
        <taxon>Metazoa</taxon>
        <taxon>Ecdysozoa</taxon>
        <taxon>Arthropoda</taxon>
        <taxon>Chelicerata</taxon>
        <taxon>Arachnida</taxon>
        <taxon>Araneae</taxon>
        <taxon>Araneomorphae</taxon>
        <taxon>Entelegynae</taxon>
        <taxon>Araneoidea</taxon>
        <taxon>Araneidae</taxon>
        <taxon>Caerostris</taxon>
    </lineage>
</organism>
<proteinExistence type="predicted"/>
<dbReference type="EMBL" id="BPLR01004839">
    <property type="protein sequence ID" value="GIX97943.1"/>
    <property type="molecule type" value="Genomic_DNA"/>
</dbReference>
<name>A0AAV4PNP8_CAEEX</name>
<dbReference type="Proteomes" id="UP001054945">
    <property type="component" value="Unassembled WGS sequence"/>
</dbReference>